<feature type="transmembrane region" description="Helical" evidence="2">
    <location>
        <begin position="126"/>
        <end position="146"/>
    </location>
</feature>
<evidence type="ECO:0000256" key="2">
    <source>
        <dbReference type="SAM" id="Phobius"/>
    </source>
</evidence>
<evidence type="ECO:0000313" key="4">
    <source>
        <dbReference type="EMBL" id="PIK20325.1"/>
    </source>
</evidence>
<feature type="transmembrane region" description="Helical" evidence="2">
    <location>
        <begin position="20"/>
        <end position="41"/>
    </location>
</feature>
<feature type="transmembrane region" description="Helical" evidence="2">
    <location>
        <begin position="87"/>
        <end position="106"/>
    </location>
</feature>
<sequence>MGKMMETIKAWLKKRSVAIFLAQIGIYLMICATWCVVLYFTEHDPMVAIATARTNAVMFFLLLIVFMANFYVLVPYLYEGKSKLRRWLFWVVEFILIFLLNHDLFFPHGKSSGGTAMHLHYYQFSIIWLVLNYVVAIAAISVRYFIHQSDLRKQLLEEKQRNAEAELAWLKNQLNPHFLFNTLNNISSLTQIDADEAQNSIGELSDLLRYALYETQQKEVPLCGEIAFMENYISLMALRCDKNVKITTHFDAPDTARTIAPMLFLSPIENAFKHGVSTGKPSFIDISLTEENGVLVFSCQNSNHPKDGCDRSGSGIGTENMRKRLELMYARRYEMNQKVEQGVYKLCIKINVKS</sequence>
<evidence type="ECO:0000313" key="5">
    <source>
        <dbReference type="Proteomes" id="UP000230046"/>
    </source>
</evidence>
<dbReference type="Proteomes" id="UP000230046">
    <property type="component" value="Unassembled WGS sequence"/>
</dbReference>
<dbReference type="PANTHER" id="PTHR34220">
    <property type="entry name" value="SENSOR HISTIDINE KINASE YPDA"/>
    <property type="match status" value="1"/>
</dbReference>
<dbReference type="RefSeq" id="WP_099835447.1">
    <property type="nucleotide sequence ID" value="NZ_PEKN01000001.1"/>
</dbReference>
<dbReference type="Pfam" id="PF06580">
    <property type="entry name" value="His_kinase"/>
    <property type="match status" value="1"/>
</dbReference>
<dbReference type="Gene3D" id="3.30.565.10">
    <property type="entry name" value="Histidine kinase-like ATPase, C-terminal domain"/>
    <property type="match status" value="1"/>
</dbReference>
<keyword evidence="2" id="KW-0472">Membrane</keyword>
<protein>
    <submittedName>
        <fullName evidence="4">Histidine kinase</fullName>
    </submittedName>
</protein>
<evidence type="ECO:0000259" key="3">
    <source>
        <dbReference type="Pfam" id="PF06580"/>
    </source>
</evidence>
<dbReference type="GO" id="GO:0000155">
    <property type="term" value="F:phosphorelay sensor kinase activity"/>
    <property type="evidence" value="ECO:0007669"/>
    <property type="project" value="InterPro"/>
</dbReference>
<feature type="coiled-coil region" evidence="1">
    <location>
        <begin position="146"/>
        <end position="173"/>
    </location>
</feature>
<keyword evidence="1" id="KW-0175">Coiled coil</keyword>
<feature type="domain" description="Signal transduction histidine kinase internal region" evidence="3">
    <location>
        <begin position="165"/>
        <end position="242"/>
    </location>
</feature>
<gene>
    <name evidence="4" type="ORF">CTI18_02720</name>
</gene>
<comment type="caution">
    <text evidence="4">The sequence shown here is derived from an EMBL/GenBank/DDBJ whole genome shotgun (WGS) entry which is preliminary data.</text>
</comment>
<dbReference type="PANTHER" id="PTHR34220:SF7">
    <property type="entry name" value="SENSOR HISTIDINE KINASE YPDA"/>
    <property type="match status" value="1"/>
</dbReference>
<keyword evidence="4" id="KW-0418">Kinase</keyword>
<dbReference type="SUPFAM" id="SSF55874">
    <property type="entry name" value="ATPase domain of HSP90 chaperone/DNA topoisomerase II/histidine kinase"/>
    <property type="match status" value="1"/>
</dbReference>
<dbReference type="InterPro" id="IPR050640">
    <property type="entry name" value="Bact_2-comp_sensor_kinase"/>
</dbReference>
<accession>A0A2G8IA14</accession>
<evidence type="ECO:0000256" key="1">
    <source>
        <dbReference type="SAM" id="Coils"/>
    </source>
</evidence>
<keyword evidence="2" id="KW-0812">Transmembrane</keyword>
<keyword evidence="2" id="KW-1133">Transmembrane helix</keyword>
<proteinExistence type="predicted"/>
<name>A0A2G8IA14_PREIN</name>
<keyword evidence="4" id="KW-0808">Transferase</keyword>
<dbReference type="GO" id="GO:0016020">
    <property type="term" value="C:membrane"/>
    <property type="evidence" value="ECO:0007669"/>
    <property type="project" value="InterPro"/>
</dbReference>
<feature type="transmembrane region" description="Helical" evidence="2">
    <location>
        <begin position="56"/>
        <end position="78"/>
    </location>
</feature>
<dbReference type="EMBL" id="PEKN01000001">
    <property type="protein sequence ID" value="PIK20325.1"/>
    <property type="molecule type" value="Genomic_DNA"/>
</dbReference>
<organism evidence="4 5">
    <name type="scientific">Prevotella intermedia</name>
    <dbReference type="NCBI Taxonomy" id="28131"/>
    <lineage>
        <taxon>Bacteria</taxon>
        <taxon>Pseudomonadati</taxon>
        <taxon>Bacteroidota</taxon>
        <taxon>Bacteroidia</taxon>
        <taxon>Bacteroidales</taxon>
        <taxon>Prevotellaceae</taxon>
        <taxon>Prevotella</taxon>
    </lineage>
</organism>
<reference evidence="4 5" key="1">
    <citation type="submission" date="2017-11" db="EMBL/GenBank/DDBJ databases">
        <title>Genome sequencing of Prevotella intermedia KCOM 1653.</title>
        <authorList>
            <person name="Kook J.-K."/>
            <person name="Park S.-N."/>
            <person name="Lim Y.K."/>
        </authorList>
    </citation>
    <scope>NUCLEOTIDE SEQUENCE [LARGE SCALE GENOMIC DNA]</scope>
    <source>
        <strain evidence="4 5">KCOM 1653</strain>
    </source>
</reference>
<dbReference type="InterPro" id="IPR036890">
    <property type="entry name" value="HATPase_C_sf"/>
</dbReference>
<dbReference type="InterPro" id="IPR010559">
    <property type="entry name" value="Sig_transdc_His_kin_internal"/>
</dbReference>
<dbReference type="AlphaFoldDB" id="A0A2G8IA14"/>